<comment type="caution">
    <text evidence="1">The sequence shown here is derived from an EMBL/GenBank/DDBJ whole genome shotgun (WGS) entry which is preliminary data.</text>
</comment>
<evidence type="ECO:0000313" key="1">
    <source>
        <dbReference type="EMBL" id="GAA4019529.1"/>
    </source>
</evidence>
<sequence length="147" mass="16151">MREVVEFRMHDTKGEIVGLDSLLALVPDNNWTWSVLEFDGIGQGAGSLGYAEFREKVGSSPQGYVMSWAQVREFAAGVRQCFDLLLVAARDRRLLDPERFAAGDFTGCLMVLTASDSTWWTVEIDADIDGASGLATGLRTHYGVNTE</sequence>
<gene>
    <name evidence="1" type="ORF">GCM10022232_74650</name>
</gene>
<proteinExistence type="predicted"/>
<keyword evidence="2" id="KW-1185">Reference proteome</keyword>
<dbReference type="EMBL" id="BAAAZX010000028">
    <property type="protein sequence ID" value="GAA4019529.1"/>
    <property type="molecule type" value="Genomic_DNA"/>
</dbReference>
<organism evidence="1 2">
    <name type="scientific">Streptomyces plumbiresistens</name>
    <dbReference type="NCBI Taxonomy" id="511811"/>
    <lineage>
        <taxon>Bacteria</taxon>
        <taxon>Bacillati</taxon>
        <taxon>Actinomycetota</taxon>
        <taxon>Actinomycetes</taxon>
        <taxon>Kitasatosporales</taxon>
        <taxon>Streptomycetaceae</taxon>
        <taxon>Streptomyces</taxon>
    </lineage>
</organism>
<evidence type="ECO:0000313" key="2">
    <source>
        <dbReference type="Proteomes" id="UP001500456"/>
    </source>
</evidence>
<dbReference type="RefSeq" id="WP_345569456.1">
    <property type="nucleotide sequence ID" value="NZ_BAAAZX010000028.1"/>
</dbReference>
<dbReference type="Proteomes" id="UP001500456">
    <property type="component" value="Unassembled WGS sequence"/>
</dbReference>
<reference evidence="2" key="1">
    <citation type="journal article" date="2019" name="Int. J. Syst. Evol. Microbiol.">
        <title>The Global Catalogue of Microorganisms (GCM) 10K type strain sequencing project: providing services to taxonomists for standard genome sequencing and annotation.</title>
        <authorList>
            <consortium name="The Broad Institute Genomics Platform"/>
            <consortium name="The Broad Institute Genome Sequencing Center for Infectious Disease"/>
            <person name="Wu L."/>
            <person name="Ma J."/>
        </authorList>
    </citation>
    <scope>NUCLEOTIDE SEQUENCE [LARGE SCALE GENOMIC DNA]</scope>
    <source>
        <strain evidence="2">JCM 16924</strain>
    </source>
</reference>
<name>A0ABP7T1X9_9ACTN</name>
<protein>
    <submittedName>
        <fullName evidence="1">Uncharacterized protein</fullName>
    </submittedName>
</protein>
<accession>A0ABP7T1X9</accession>